<sequence>MGRRAGLLSFSLLVTTIAKQHLLGNVQPIFQQENQTALLQSSCTMGIENDKVSLPTRLNSLYISPSNADILNVNMGVIWAQYIPADKSDT</sequence>
<feature type="chain" id="PRO_5042272212" evidence="1">
    <location>
        <begin position="19"/>
        <end position="90"/>
    </location>
</feature>
<reference evidence="2" key="3">
    <citation type="submission" date="2023-05" db="EMBL/GenBank/DDBJ databases">
        <authorList>
            <person name="Smith C.H."/>
        </authorList>
    </citation>
    <scope>NUCLEOTIDE SEQUENCE</scope>
    <source>
        <strain evidence="2">CHS0354</strain>
        <tissue evidence="2">Mantle</tissue>
    </source>
</reference>
<evidence type="ECO:0000313" key="2">
    <source>
        <dbReference type="EMBL" id="KAK3600836.1"/>
    </source>
</evidence>
<evidence type="ECO:0000256" key="1">
    <source>
        <dbReference type="SAM" id="SignalP"/>
    </source>
</evidence>
<reference evidence="2" key="1">
    <citation type="journal article" date="2021" name="Genome Biol. Evol.">
        <title>A High-Quality Reference Genome for a Parasitic Bivalve with Doubly Uniparental Inheritance (Bivalvia: Unionida).</title>
        <authorList>
            <person name="Smith C.H."/>
        </authorList>
    </citation>
    <scope>NUCLEOTIDE SEQUENCE</scope>
    <source>
        <strain evidence="2">CHS0354</strain>
    </source>
</reference>
<feature type="non-terminal residue" evidence="2">
    <location>
        <position position="90"/>
    </location>
</feature>
<comment type="caution">
    <text evidence="2">The sequence shown here is derived from an EMBL/GenBank/DDBJ whole genome shotgun (WGS) entry which is preliminary data.</text>
</comment>
<organism evidence="2 3">
    <name type="scientific">Potamilus streckersoni</name>
    <dbReference type="NCBI Taxonomy" id="2493646"/>
    <lineage>
        <taxon>Eukaryota</taxon>
        <taxon>Metazoa</taxon>
        <taxon>Spiralia</taxon>
        <taxon>Lophotrochozoa</taxon>
        <taxon>Mollusca</taxon>
        <taxon>Bivalvia</taxon>
        <taxon>Autobranchia</taxon>
        <taxon>Heteroconchia</taxon>
        <taxon>Palaeoheterodonta</taxon>
        <taxon>Unionida</taxon>
        <taxon>Unionoidea</taxon>
        <taxon>Unionidae</taxon>
        <taxon>Ambleminae</taxon>
        <taxon>Lampsilini</taxon>
        <taxon>Potamilus</taxon>
    </lineage>
</organism>
<dbReference type="Proteomes" id="UP001195483">
    <property type="component" value="Unassembled WGS sequence"/>
</dbReference>
<dbReference type="AlphaFoldDB" id="A0AAE0SZJ2"/>
<reference evidence="2" key="2">
    <citation type="journal article" date="2021" name="Genome Biol. Evol.">
        <title>Developing a high-quality reference genome for a parasitic bivalve with doubly uniparental inheritance (Bivalvia: Unionida).</title>
        <authorList>
            <person name="Smith C.H."/>
        </authorList>
    </citation>
    <scope>NUCLEOTIDE SEQUENCE</scope>
    <source>
        <strain evidence="2">CHS0354</strain>
        <tissue evidence="2">Mantle</tissue>
    </source>
</reference>
<feature type="signal peptide" evidence="1">
    <location>
        <begin position="1"/>
        <end position="18"/>
    </location>
</feature>
<protein>
    <submittedName>
        <fullName evidence="2">Uncharacterized protein</fullName>
    </submittedName>
</protein>
<gene>
    <name evidence="2" type="ORF">CHS0354_014197</name>
</gene>
<proteinExistence type="predicted"/>
<dbReference type="EMBL" id="JAEAOA010000874">
    <property type="protein sequence ID" value="KAK3600836.1"/>
    <property type="molecule type" value="Genomic_DNA"/>
</dbReference>
<name>A0AAE0SZJ2_9BIVA</name>
<accession>A0AAE0SZJ2</accession>
<evidence type="ECO:0000313" key="3">
    <source>
        <dbReference type="Proteomes" id="UP001195483"/>
    </source>
</evidence>
<keyword evidence="1" id="KW-0732">Signal</keyword>
<keyword evidence="3" id="KW-1185">Reference proteome</keyword>